<keyword evidence="3" id="KW-1185">Reference proteome</keyword>
<evidence type="ECO:0000313" key="2">
    <source>
        <dbReference type="EnsemblMetazoa" id="HelroP171722"/>
    </source>
</evidence>
<proteinExistence type="predicted"/>
<dbReference type="HOGENOM" id="CLU_051416_0_0_1"/>
<dbReference type="AlphaFoldDB" id="T1F4L2"/>
<dbReference type="Proteomes" id="UP000015101">
    <property type="component" value="Unassembled WGS sequence"/>
</dbReference>
<name>T1F4L2_HELRO</name>
<dbReference type="EMBL" id="AMQM01003919">
    <property type="status" value="NOT_ANNOTATED_CDS"/>
    <property type="molecule type" value="Genomic_DNA"/>
</dbReference>
<evidence type="ECO:0000313" key="1">
    <source>
        <dbReference type="EMBL" id="ESO05345.1"/>
    </source>
</evidence>
<dbReference type="EnsemblMetazoa" id="HelroT171722">
    <property type="protein sequence ID" value="HelroP171722"/>
    <property type="gene ID" value="HelroG171722"/>
</dbReference>
<dbReference type="InParanoid" id="T1F4L2"/>
<dbReference type="EMBL" id="KB096365">
    <property type="protein sequence ID" value="ESO05345.1"/>
    <property type="molecule type" value="Genomic_DNA"/>
</dbReference>
<dbReference type="EMBL" id="AMQM01003920">
    <property type="status" value="NOT_ANNOTATED_CDS"/>
    <property type="molecule type" value="Genomic_DNA"/>
</dbReference>
<organism evidence="2 3">
    <name type="scientific">Helobdella robusta</name>
    <name type="common">Californian leech</name>
    <dbReference type="NCBI Taxonomy" id="6412"/>
    <lineage>
        <taxon>Eukaryota</taxon>
        <taxon>Metazoa</taxon>
        <taxon>Spiralia</taxon>
        <taxon>Lophotrochozoa</taxon>
        <taxon>Annelida</taxon>
        <taxon>Clitellata</taxon>
        <taxon>Hirudinea</taxon>
        <taxon>Rhynchobdellida</taxon>
        <taxon>Glossiphoniidae</taxon>
        <taxon>Helobdella</taxon>
    </lineage>
</organism>
<gene>
    <name evidence="2" type="primary">20203761</name>
    <name evidence="1" type="ORF">HELRODRAFT_171722</name>
</gene>
<dbReference type="CTD" id="20203761"/>
<dbReference type="KEGG" id="hro:HELRODRAFT_171722"/>
<reference evidence="2" key="3">
    <citation type="submission" date="2015-06" db="UniProtKB">
        <authorList>
            <consortium name="EnsemblMetazoa"/>
        </authorList>
    </citation>
    <scope>IDENTIFICATION</scope>
</reference>
<dbReference type="RefSeq" id="XP_009016660.1">
    <property type="nucleotide sequence ID" value="XM_009018412.1"/>
</dbReference>
<dbReference type="eggNOG" id="ENOG502RFAI">
    <property type="taxonomic scope" value="Eukaryota"/>
</dbReference>
<dbReference type="OMA" id="FESECAR"/>
<sequence length="436" mass="50940">MSSDKLFFYIIKRNDNFELTALSENKLAWYNLPDDYKDLAEHKVLCSKRVIKNTIMTIKPINGYRKIGITIDDELRKEYYDEDGNLCFLNMPLEEANISNEHVVADKSDEKNFLIEKIKELEAKLNLDNKFKLHDVEKRFILDKFNKSQNVNDWLEKFENECIRHKIFDATNMIEALRFFLSGSAENWYDANIIKIGLTNWSEWRASFLTVFADKGWKKIRTAYNFKYLGGSLIDYALAKESLCLEAELNATTISRINMIVIGLPLEIQNQLDREEITTIEKLYRELRRLEESIHIKQRFRNNSSDKENTIKTNAYIQKNNADTKIKSENQKARYGIHSLNNETINKSNFATSEKNIYPKIKSNFNTSEKNIDPRIKKPCFICEELACPYDSTLKSPLFRGNLTQKTVPCRVILPATLHCPLFRISLLRTFTVSTQ</sequence>
<dbReference type="OrthoDB" id="6623999at2759"/>
<dbReference type="GeneID" id="20203761"/>
<accession>T1F4L2</accession>
<dbReference type="STRING" id="6412.T1F4L2"/>
<reference evidence="1 3" key="2">
    <citation type="journal article" date="2013" name="Nature">
        <title>Insights into bilaterian evolution from three spiralian genomes.</title>
        <authorList>
            <person name="Simakov O."/>
            <person name="Marletaz F."/>
            <person name="Cho S.J."/>
            <person name="Edsinger-Gonzales E."/>
            <person name="Havlak P."/>
            <person name="Hellsten U."/>
            <person name="Kuo D.H."/>
            <person name="Larsson T."/>
            <person name="Lv J."/>
            <person name="Arendt D."/>
            <person name="Savage R."/>
            <person name="Osoegawa K."/>
            <person name="de Jong P."/>
            <person name="Grimwood J."/>
            <person name="Chapman J.A."/>
            <person name="Shapiro H."/>
            <person name="Aerts A."/>
            <person name="Otillar R.P."/>
            <person name="Terry A.Y."/>
            <person name="Boore J.L."/>
            <person name="Grigoriev I.V."/>
            <person name="Lindberg D.R."/>
            <person name="Seaver E.C."/>
            <person name="Weisblat D.A."/>
            <person name="Putnam N.H."/>
            <person name="Rokhsar D.S."/>
        </authorList>
    </citation>
    <scope>NUCLEOTIDE SEQUENCE</scope>
</reference>
<evidence type="ECO:0000313" key="3">
    <source>
        <dbReference type="Proteomes" id="UP000015101"/>
    </source>
</evidence>
<reference evidence="3" key="1">
    <citation type="submission" date="2012-12" db="EMBL/GenBank/DDBJ databases">
        <authorList>
            <person name="Hellsten U."/>
            <person name="Grimwood J."/>
            <person name="Chapman J.A."/>
            <person name="Shapiro H."/>
            <person name="Aerts A."/>
            <person name="Otillar R.P."/>
            <person name="Terry A.Y."/>
            <person name="Boore J.L."/>
            <person name="Simakov O."/>
            <person name="Marletaz F."/>
            <person name="Cho S.-J."/>
            <person name="Edsinger-Gonzales E."/>
            <person name="Havlak P."/>
            <person name="Kuo D.-H."/>
            <person name="Larsson T."/>
            <person name="Lv J."/>
            <person name="Arendt D."/>
            <person name="Savage R."/>
            <person name="Osoegawa K."/>
            <person name="de Jong P."/>
            <person name="Lindberg D.R."/>
            <person name="Seaver E.C."/>
            <person name="Weisblat D.A."/>
            <person name="Putnam N.H."/>
            <person name="Grigoriev I.V."/>
            <person name="Rokhsar D.S."/>
        </authorList>
    </citation>
    <scope>NUCLEOTIDE SEQUENCE</scope>
</reference>
<protein>
    <submittedName>
        <fullName evidence="1 2">Uncharacterized protein</fullName>
    </submittedName>
</protein>